<name>A0A166B7Y3_METOA</name>
<feature type="domain" description="DUF447" evidence="2">
    <location>
        <begin position="146"/>
        <end position="201"/>
    </location>
</feature>
<dbReference type="Pfam" id="PF04289">
    <property type="entry name" value="DUF447_N"/>
    <property type="match status" value="1"/>
</dbReference>
<proteinExistence type="predicted"/>
<keyword evidence="4" id="KW-1185">Reference proteome</keyword>
<accession>A0A166B7Y3</accession>
<evidence type="ECO:0000313" key="4">
    <source>
        <dbReference type="Proteomes" id="UP000077428"/>
    </source>
</evidence>
<dbReference type="PATRIC" id="fig|66851.6.peg.984"/>
<dbReference type="InterPro" id="IPR012349">
    <property type="entry name" value="Split_barrel_FMN-bd"/>
</dbReference>
<dbReference type="STRING" id="66851.MBORA_08930"/>
<dbReference type="OrthoDB" id="146030at2157"/>
<dbReference type="InterPro" id="IPR007386">
    <property type="entry name" value="DUF447_N"/>
</dbReference>
<dbReference type="InterPro" id="IPR049288">
    <property type="entry name" value="DUF447_C"/>
</dbReference>
<evidence type="ECO:0000313" key="3">
    <source>
        <dbReference type="EMBL" id="KZX12992.1"/>
    </source>
</evidence>
<feature type="domain" description="DUF447" evidence="1">
    <location>
        <begin position="16"/>
        <end position="114"/>
    </location>
</feature>
<evidence type="ECO:0000259" key="2">
    <source>
        <dbReference type="Pfam" id="PF20766"/>
    </source>
</evidence>
<gene>
    <name evidence="3" type="ORF">MBORA_08930</name>
</gene>
<dbReference type="EMBL" id="LWMU01000059">
    <property type="protein sequence ID" value="KZX12992.1"/>
    <property type="molecule type" value="Genomic_DNA"/>
</dbReference>
<dbReference type="SUPFAM" id="SSF50475">
    <property type="entry name" value="FMN-binding split barrel"/>
    <property type="match status" value="1"/>
</dbReference>
<organism evidence="3 4">
    <name type="scientific">Methanobrevibacter oralis</name>
    <dbReference type="NCBI Taxonomy" id="66851"/>
    <lineage>
        <taxon>Archaea</taxon>
        <taxon>Methanobacteriati</taxon>
        <taxon>Methanobacteriota</taxon>
        <taxon>Methanomada group</taxon>
        <taxon>Methanobacteria</taxon>
        <taxon>Methanobacteriales</taxon>
        <taxon>Methanobacteriaceae</taxon>
        <taxon>Methanobrevibacter</taxon>
    </lineage>
</organism>
<dbReference type="Gene3D" id="2.30.110.10">
    <property type="entry name" value="Electron Transport, Fmn-binding Protein, Chain A"/>
    <property type="match status" value="1"/>
</dbReference>
<evidence type="ECO:0008006" key="5">
    <source>
        <dbReference type="Google" id="ProtNLM"/>
    </source>
</evidence>
<dbReference type="Pfam" id="PF20766">
    <property type="entry name" value="DUF447_C"/>
    <property type="match status" value="1"/>
</dbReference>
<dbReference type="AlphaFoldDB" id="A0A166B7Y3"/>
<protein>
    <recommendedName>
        <fullName evidence="5">DUF447 family protein</fullName>
    </recommendedName>
</protein>
<dbReference type="Proteomes" id="UP000077428">
    <property type="component" value="Unassembled WGS sequence"/>
</dbReference>
<comment type="caution">
    <text evidence="3">The sequence shown here is derived from an EMBL/GenBank/DDBJ whole genome shotgun (WGS) entry which is preliminary data.</text>
</comment>
<reference evidence="4" key="1">
    <citation type="journal article" date="2016" name="Genome Announc.">
        <title>Draft Genome Sequences of Methanobrevibacter curvatus DSM11111, Methanobrevibacter cuticularis DSM11139, Methanobrevibacter filiformis DSM11501, and Methanobrevibacter oralis DSM7256.</title>
        <authorList>
            <person name="Poehlein A."/>
            <person name="Seedorf H."/>
        </authorList>
    </citation>
    <scope>NUCLEOTIDE SEQUENCE [LARGE SCALE GENOMIC DNA]</scope>
    <source>
        <strain evidence="4">DSM 7256 / JCM 30027 / ZR</strain>
    </source>
</reference>
<dbReference type="Gene3D" id="1.20.58.290">
    <property type="entry name" value="Hypothetical membrane protein ta0354_69_121"/>
    <property type="match status" value="1"/>
</dbReference>
<dbReference type="RefSeq" id="WP_063720296.1">
    <property type="nucleotide sequence ID" value="NZ_LT985084.1"/>
</dbReference>
<sequence>MKEKLKKIGIEENLQYECITTTINNTEKNAGAFAFTYLGEDKVFCRIFEGSKTLKNIQETKKYVVNVTQDPIVFTKCTLDKLSNDHYTNDENIAILKNTPAYMIIEVKSIEENTLDDFPIKSDAKLFMITGKIKELIIKENTQAFNRSFAAVIESLTNYSRYLIVDAEKRKEYLARLNENQRLVNKVGSSDAKKAMEILKKEYEKA</sequence>
<evidence type="ECO:0000259" key="1">
    <source>
        <dbReference type="Pfam" id="PF04289"/>
    </source>
</evidence>